<feature type="transmembrane region" description="Helical" evidence="7">
    <location>
        <begin position="171"/>
        <end position="190"/>
    </location>
</feature>
<protein>
    <submittedName>
        <fullName evidence="8">Permease</fullName>
    </submittedName>
</protein>
<dbReference type="Proteomes" id="UP000677436">
    <property type="component" value="Chromosome"/>
</dbReference>
<feature type="transmembrane region" description="Helical" evidence="7">
    <location>
        <begin position="242"/>
        <end position="263"/>
    </location>
</feature>
<feature type="transmembrane region" description="Helical" evidence="7">
    <location>
        <begin position="313"/>
        <end position="332"/>
    </location>
</feature>
<feature type="transmembrane region" description="Helical" evidence="7">
    <location>
        <begin position="134"/>
        <end position="151"/>
    </location>
</feature>
<feature type="transmembrane region" description="Helical" evidence="7">
    <location>
        <begin position="103"/>
        <end position="122"/>
    </location>
</feature>
<evidence type="ECO:0000313" key="9">
    <source>
        <dbReference type="Proteomes" id="UP000677436"/>
    </source>
</evidence>
<feature type="transmembrane region" description="Helical" evidence="7">
    <location>
        <begin position="77"/>
        <end position="97"/>
    </location>
</feature>
<evidence type="ECO:0000256" key="1">
    <source>
        <dbReference type="ARBA" id="ARBA00004141"/>
    </source>
</evidence>
<keyword evidence="6 7" id="KW-0472">Membrane</keyword>
<sequence>MRKRLWERFALHKHQTTWKQEILAGLTSFFTVAYIIVINAAILADAGIPMQAGIIATALTAFVGCMLMGWWANAPIVLVPGMGVNAFFSYTVVQSMHLTWQEALTVVFLSGLLFTVVSFSPLVDWLSQAVPSSLNAGISVGIGLFLTLIGLQKGGIVTANDYSMIAMGSLAEPRVIVTLITLLLIVILMIRGVRGNFLIGILSGSALAAGWGLIERSGGTEVALQTYWKVAGSLTTEGWDRLPFWIATFSLTLIIVFENMGLLHSMLPRKEQFGRSFQANAVSAMTAGLLGTSSTVSTVESAAGIAAGGRTGITAITAGVLFLVSLLFLPWMKLIPPSAVAPVLIVLGGLMLGNVRRIPWDDMSEWFPAYLIVAAIPLTYSIADGMAFGFIAYPVLKAAKGQAKSVPIPLYLIAGLFLLSFLLRIWE</sequence>
<proteinExistence type="inferred from homology"/>
<evidence type="ECO:0000256" key="6">
    <source>
        <dbReference type="ARBA" id="ARBA00023136"/>
    </source>
</evidence>
<keyword evidence="9" id="KW-1185">Reference proteome</keyword>
<accession>A0A8D5ZNC7</accession>
<comment type="subcellular location">
    <subcellularLocation>
        <location evidence="1">Membrane</location>
        <topology evidence="1">Multi-pass membrane protein</topology>
    </subcellularLocation>
</comment>
<evidence type="ECO:0000256" key="4">
    <source>
        <dbReference type="ARBA" id="ARBA00022692"/>
    </source>
</evidence>
<keyword evidence="3" id="KW-0813">Transport</keyword>
<dbReference type="KEGG" id="pabs:JIR001_15950"/>
<dbReference type="RefSeq" id="WP_212774976.1">
    <property type="nucleotide sequence ID" value="NZ_AP024601.1"/>
</dbReference>
<feature type="transmembrane region" description="Helical" evidence="7">
    <location>
        <begin position="197"/>
        <end position="214"/>
    </location>
</feature>
<keyword evidence="4 7" id="KW-0812">Transmembrane</keyword>
<dbReference type="InterPro" id="IPR045018">
    <property type="entry name" value="Azg-like"/>
</dbReference>
<evidence type="ECO:0000256" key="7">
    <source>
        <dbReference type="SAM" id="Phobius"/>
    </source>
</evidence>
<feature type="transmembrane region" description="Helical" evidence="7">
    <location>
        <begin position="21"/>
        <end position="44"/>
    </location>
</feature>
<feature type="transmembrane region" description="Helical" evidence="7">
    <location>
        <begin position="408"/>
        <end position="426"/>
    </location>
</feature>
<evidence type="ECO:0000256" key="3">
    <source>
        <dbReference type="ARBA" id="ARBA00022448"/>
    </source>
</evidence>
<evidence type="ECO:0000256" key="2">
    <source>
        <dbReference type="ARBA" id="ARBA00005697"/>
    </source>
</evidence>
<feature type="transmembrane region" description="Helical" evidence="7">
    <location>
        <begin position="367"/>
        <end position="396"/>
    </location>
</feature>
<reference evidence="8" key="2">
    <citation type="journal article" date="2021" name="Microbiol. Resour. Announc.">
        <title>Complete Genome Sequence of Polycladomyces abyssicola JIR-001T, Isolated from Hemipelagic Sediment in Deep Seawater.</title>
        <authorList>
            <person name="Tsubouchi T."/>
            <person name="Kaneko Y."/>
        </authorList>
    </citation>
    <scope>NUCLEOTIDE SEQUENCE</scope>
    <source>
        <strain evidence="8">JIR-001</strain>
    </source>
</reference>
<comment type="similarity">
    <text evidence="2">Belongs to the nucleobase:cation symporter-2 (NCS2) (TC 2.A.40) family. Azg-like subfamily.</text>
</comment>
<evidence type="ECO:0000256" key="5">
    <source>
        <dbReference type="ARBA" id="ARBA00022989"/>
    </source>
</evidence>
<dbReference type="AlphaFoldDB" id="A0A8D5ZNC7"/>
<reference evidence="8" key="1">
    <citation type="journal article" date="2013" name="Int. J. Syst. Evol. Microbiol.">
        <title>Polycladomyces abyssicola gen. nov., sp. nov., a thermophilic filamentous bacterium isolated from hemipelagic sediment.</title>
        <authorList>
            <person name="Tsubouchi T."/>
            <person name="Shimane Y."/>
            <person name="Mori K."/>
            <person name="Usui K."/>
            <person name="Hiraki T."/>
            <person name="Tame A."/>
            <person name="Uematsu K."/>
            <person name="Maruyama T."/>
            <person name="Hatada Y."/>
        </authorList>
    </citation>
    <scope>NUCLEOTIDE SEQUENCE</scope>
    <source>
        <strain evidence="8">JIR-001</strain>
    </source>
</reference>
<feature type="transmembrane region" description="Helical" evidence="7">
    <location>
        <begin position="50"/>
        <end position="70"/>
    </location>
</feature>
<organism evidence="8 9">
    <name type="scientific">Polycladomyces abyssicola</name>
    <dbReference type="NCBI Taxonomy" id="1125966"/>
    <lineage>
        <taxon>Bacteria</taxon>
        <taxon>Bacillati</taxon>
        <taxon>Bacillota</taxon>
        <taxon>Bacilli</taxon>
        <taxon>Bacillales</taxon>
        <taxon>Thermoactinomycetaceae</taxon>
        <taxon>Polycladomyces</taxon>
    </lineage>
</organism>
<evidence type="ECO:0000313" key="8">
    <source>
        <dbReference type="EMBL" id="BCU81812.1"/>
    </source>
</evidence>
<feature type="transmembrane region" description="Helical" evidence="7">
    <location>
        <begin position="338"/>
        <end position="355"/>
    </location>
</feature>
<dbReference type="GO" id="GO:0005886">
    <property type="term" value="C:plasma membrane"/>
    <property type="evidence" value="ECO:0007669"/>
    <property type="project" value="TreeGrafter"/>
</dbReference>
<keyword evidence="5 7" id="KW-1133">Transmembrane helix</keyword>
<dbReference type="GO" id="GO:0005345">
    <property type="term" value="F:purine nucleobase transmembrane transporter activity"/>
    <property type="evidence" value="ECO:0007669"/>
    <property type="project" value="TreeGrafter"/>
</dbReference>
<dbReference type="EMBL" id="AP024601">
    <property type="protein sequence ID" value="BCU81812.1"/>
    <property type="molecule type" value="Genomic_DNA"/>
</dbReference>
<name>A0A8D5ZNC7_9BACL</name>
<dbReference type="Pfam" id="PF00860">
    <property type="entry name" value="Xan_ur_permease"/>
    <property type="match status" value="1"/>
</dbReference>
<dbReference type="PANTHER" id="PTHR43337">
    <property type="entry name" value="XANTHINE/URACIL PERMEASE C887.17-RELATED"/>
    <property type="match status" value="1"/>
</dbReference>
<gene>
    <name evidence="8" type="ORF">JIR001_15950</name>
</gene>
<dbReference type="PANTHER" id="PTHR43337:SF2">
    <property type="entry name" value="XANTHINE_URACIL PERMEASE"/>
    <property type="match status" value="1"/>
</dbReference>
<dbReference type="InterPro" id="IPR006043">
    <property type="entry name" value="NCS2"/>
</dbReference>